<organism evidence="2 3">
    <name type="scientific">Haematococcus lacustris</name>
    <name type="common">Green alga</name>
    <name type="synonym">Haematococcus pluvialis</name>
    <dbReference type="NCBI Taxonomy" id="44745"/>
    <lineage>
        <taxon>Eukaryota</taxon>
        <taxon>Viridiplantae</taxon>
        <taxon>Chlorophyta</taxon>
        <taxon>core chlorophytes</taxon>
        <taxon>Chlorophyceae</taxon>
        <taxon>CS clade</taxon>
        <taxon>Chlamydomonadales</taxon>
        <taxon>Haematococcaceae</taxon>
        <taxon>Haematococcus</taxon>
    </lineage>
</organism>
<protein>
    <recommendedName>
        <fullName evidence="1">Exosome RNA helicase MTR4-like beta-barrel domain-containing protein</fullName>
    </recommendedName>
</protein>
<accession>A0A699ZXX3</accession>
<dbReference type="EMBL" id="BLLF01003501">
    <property type="protein sequence ID" value="GFH27513.1"/>
    <property type="molecule type" value="Genomic_DNA"/>
</dbReference>
<evidence type="ECO:0000313" key="2">
    <source>
        <dbReference type="EMBL" id="GFH27513.1"/>
    </source>
</evidence>
<feature type="domain" description="Exosome RNA helicase MTR4-like beta-barrel" evidence="1">
    <location>
        <begin position="14"/>
        <end position="142"/>
    </location>
</feature>
<dbReference type="Gene3D" id="2.40.30.300">
    <property type="match status" value="1"/>
</dbReference>
<gene>
    <name evidence="2" type="ORF">HaLaN_25844</name>
</gene>
<comment type="caution">
    <text evidence="2">The sequence shown here is derived from an EMBL/GenBank/DDBJ whole genome shotgun (WGS) entry which is preliminary data.</text>
</comment>
<name>A0A699ZXX3_HAELA</name>
<keyword evidence="3" id="KW-1185">Reference proteome</keyword>
<dbReference type="InterPro" id="IPR025696">
    <property type="entry name" value="Beta-barrel_MTR4"/>
</dbReference>
<reference evidence="2 3" key="1">
    <citation type="submission" date="2020-02" db="EMBL/GenBank/DDBJ databases">
        <title>Draft genome sequence of Haematococcus lacustris strain NIES-144.</title>
        <authorList>
            <person name="Morimoto D."/>
            <person name="Nakagawa S."/>
            <person name="Yoshida T."/>
            <person name="Sawayama S."/>
        </authorList>
    </citation>
    <scope>NUCLEOTIDE SEQUENCE [LARGE SCALE GENOMIC DNA]</scope>
    <source>
        <strain evidence="2 3">NIES-144</strain>
    </source>
</reference>
<dbReference type="Pfam" id="PF13234">
    <property type="entry name" value="MTR4_beta-barrel"/>
    <property type="match status" value="1"/>
</dbReference>
<evidence type="ECO:0000313" key="3">
    <source>
        <dbReference type="Proteomes" id="UP000485058"/>
    </source>
</evidence>
<evidence type="ECO:0000259" key="1">
    <source>
        <dbReference type="Pfam" id="PF13234"/>
    </source>
</evidence>
<feature type="non-terminal residue" evidence="2">
    <location>
        <position position="1"/>
    </location>
</feature>
<dbReference type="AlphaFoldDB" id="A0A699ZXX3"/>
<proteinExistence type="predicted"/>
<dbReference type="Proteomes" id="UP000485058">
    <property type="component" value="Unassembled WGS sequence"/>
</dbReference>
<sequence>IAEQRVELQGHVLQPQRCLPFLQAGRVVHVVDGEVDWGWAVLVSVMWRPEGPGAAAAAADPGPGGGEGRGPGLWVADTLLVCDSTSIAAGAPAPAHKGCVTAEMVVVSVALELLAALSALRLTIPQNLAAADARRAVMLQLQATP</sequence>